<dbReference type="GO" id="GO:0016740">
    <property type="term" value="F:transferase activity"/>
    <property type="evidence" value="ECO:0007669"/>
    <property type="project" value="UniProtKB-ARBA"/>
</dbReference>
<sequence>MIKTYPTSNILNERQAQSLLAKLIYSIEGISGCRLDETTQAIIVELLPGTAQGPIDDAVERLIAKERSSRIIGSRLYRETEAREDARAGTPETAGELFAPNGAWKRGLAVTLSEQIDRLLVEWAQRHQAQLRSYPSMIPVETLRKCRYIETFPQNIHFVSEFPHRLEELEKVREAGDLNGLARLSPYALSPAVCFHCYAELSGSRLQEPLVLTSRGTCFRHEAAWRVGKHRLQEFSMREIVLFGEASFIEEERRAFMEEAWSLFERLGLAGKIETASDPFFFSEESGKGQQQLMGNMKYELIARAGEDGGSFSIASFNHMGDSLCKPFEVLDAEANPMQSGCIAFGIDRWAYALLDGYGGDYGKWPARVRETLESARMAVPQ</sequence>
<evidence type="ECO:0000259" key="1">
    <source>
        <dbReference type="PROSITE" id="PS50862"/>
    </source>
</evidence>
<dbReference type="RefSeq" id="WP_168908792.1">
    <property type="nucleotide sequence ID" value="NZ_CP051428.1"/>
</dbReference>
<dbReference type="KEGG" id="palr:HGI30_17835"/>
<protein>
    <submittedName>
        <fullName evidence="2">Amino acid--ACP ligase</fullName>
    </submittedName>
</protein>
<reference evidence="2 3" key="1">
    <citation type="submission" date="2020-04" db="EMBL/GenBank/DDBJ databases">
        <title>Novel Paenibacillus strain UniB2 isolated from commercial digestive syrup.</title>
        <authorList>
            <person name="Thorat V."/>
            <person name="Kirdat K."/>
            <person name="Tiwarekar B."/>
            <person name="Yadav A."/>
        </authorList>
    </citation>
    <scope>NUCLEOTIDE SEQUENCE [LARGE SCALE GENOMIC DNA]</scope>
    <source>
        <strain evidence="2 3">UniB2</strain>
    </source>
</reference>
<organism evidence="2 3">
    <name type="scientific">Paenibacillus albicereus</name>
    <dbReference type="NCBI Taxonomy" id="2726185"/>
    <lineage>
        <taxon>Bacteria</taxon>
        <taxon>Bacillati</taxon>
        <taxon>Bacillota</taxon>
        <taxon>Bacilli</taxon>
        <taxon>Bacillales</taxon>
        <taxon>Paenibacillaceae</taxon>
        <taxon>Paenibacillus</taxon>
    </lineage>
</organism>
<name>A0A6H2H0N5_9BACL</name>
<dbReference type="GO" id="GO:0140096">
    <property type="term" value="F:catalytic activity, acting on a protein"/>
    <property type="evidence" value="ECO:0007669"/>
    <property type="project" value="UniProtKB-ARBA"/>
</dbReference>
<dbReference type="PROSITE" id="PS50862">
    <property type="entry name" value="AA_TRNA_LIGASE_II"/>
    <property type="match status" value="1"/>
</dbReference>
<dbReference type="InterPro" id="IPR006195">
    <property type="entry name" value="aa-tRNA-synth_II"/>
</dbReference>
<dbReference type="AlphaFoldDB" id="A0A6H2H0N5"/>
<keyword evidence="3" id="KW-1185">Reference proteome</keyword>
<dbReference type="EMBL" id="CP051428">
    <property type="protein sequence ID" value="QJC53251.1"/>
    <property type="molecule type" value="Genomic_DNA"/>
</dbReference>
<dbReference type="Proteomes" id="UP000502136">
    <property type="component" value="Chromosome"/>
</dbReference>
<accession>A0A6H2H0N5</accession>
<keyword evidence="2" id="KW-0436">Ligase</keyword>
<feature type="domain" description="Aminoacyl-transfer RNA synthetases class-II family profile" evidence="1">
    <location>
        <begin position="209"/>
        <end position="381"/>
    </location>
</feature>
<gene>
    <name evidence="2" type="ORF">HGI30_17835</name>
</gene>
<dbReference type="GO" id="GO:0016874">
    <property type="term" value="F:ligase activity"/>
    <property type="evidence" value="ECO:0007669"/>
    <property type="project" value="UniProtKB-KW"/>
</dbReference>
<evidence type="ECO:0000313" key="3">
    <source>
        <dbReference type="Proteomes" id="UP000502136"/>
    </source>
</evidence>
<dbReference type="InterPro" id="IPR045864">
    <property type="entry name" value="aa-tRNA-synth_II/BPL/LPL"/>
</dbReference>
<dbReference type="Gene3D" id="3.30.930.10">
    <property type="entry name" value="Bira Bifunctional Protein, Domain 2"/>
    <property type="match status" value="1"/>
</dbReference>
<proteinExistence type="predicted"/>
<dbReference type="SUPFAM" id="SSF55681">
    <property type="entry name" value="Class II aaRS and biotin synthetases"/>
    <property type="match status" value="1"/>
</dbReference>
<evidence type="ECO:0000313" key="2">
    <source>
        <dbReference type="EMBL" id="QJC53251.1"/>
    </source>
</evidence>